<dbReference type="RefSeq" id="WP_211428194.1">
    <property type="nucleotide sequence ID" value="NZ_CP072648.1"/>
</dbReference>
<dbReference type="PANTHER" id="PTHR35791">
    <property type="entry name" value="UPF0754 MEMBRANE PROTEIN YHEB"/>
    <property type="match status" value="1"/>
</dbReference>
<evidence type="ECO:0000256" key="2">
    <source>
        <dbReference type="ARBA" id="ARBA00008053"/>
    </source>
</evidence>
<evidence type="ECO:0000256" key="3">
    <source>
        <dbReference type="ARBA" id="ARBA00022692"/>
    </source>
</evidence>
<dbReference type="InterPro" id="IPR007383">
    <property type="entry name" value="DUF445"/>
</dbReference>
<name>A0ABX8B5Q6_9BACT</name>
<evidence type="ECO:0000256" key="4">
    <source>
        <dbReference type="ARBA" id="ARBA00022989"/>
    </source>
</evidence>
<keyword evidence="4" id="KW-1133">Transmembrane helix</keyword>
<reference evidence="6 7" key="1">
    <citation type="submission" date="2021-03" db="EMBL/GenBank/DDBJ databases">
        <title>Genomic and phenotypic characterization of Chloracidobacterium isolates provides evidence for multiple species.</title>
        <authorList>
            <person name="Saini M.K."/>
            <person name="Costas A.M.G."/>
            <person name="Tank M."/>
            <person name="Bryant D.A."/>
        </authorList>
    </citation>
    <scope>NUCLEOTIDE SEQUENCE [LARGE SCALE GENOMIC DNA]</scope>
    <source>
        <strain evidence="6 7">BV2-C</strain>
    </source>
</reference>
<dbReference type="Pfam" id="PF04286">
    <property type="entry name" value="DUF445"/>
    <property type="match status" value="1"/>
</dbReference>
<evidence type="ECO:0000256" key="5">
    <source>
        <dbReference type="ARBA" id="ARBA00023136"/>
    </source>
</evidence>
<evidence type="ECO:0000256" key="1">
    <source>
        <dbReference type="ARBA" id="ARBA00004308"/>
    </source>
</evidence>
<sequence length="316" mass="35807">MLDVSRCKAMAGALQHYLAWRLPQFLAPPRTVMNLPRLLFDCSPLLIATAHGYGAAWLAVKMLFRPLKPVYVFGWKLPFTPGLLPAERERFVDALAGVIAEKLLTADILASALHELQLETDVEKLARLRYAERSQPDTLLPVVAGRITDMLTTLKHSSEAKWRIAHELRAVVVRRLERDYHPAVRQTATFLVGNNLVYRIVDRAINELADQLSESMAIREVVDEALRRLSEVVFTSEQPLQKRIAQDLVHQLSQRLDIKSIIKRRFESFSNDIFENLVYETAGHELRGIMVFGTYVGLAVGVLQTSINLWRTFAGP</sequence>
<dbReference type="PANTHER" id="PTHR35791:SF1">
    <property type="entry name" value="UPF0754 MEMBRANE PROTEIN YHEB"/>
    <property type="match status" value="1"/>
</dbReference>
<comment type="similarity">
    <text evidence="2">Belongs to the UPF0754 family.</text>
</comment>
<proteinExistence type="inferred from homology"/>
<evidence type="ECO:0000313" key="6">
    <source>
        <dbReference type="EMBL" id="QUW02304.1"/>
    </source>
</evidence>
<organism evidence="6 7">
    <name type="scientific">Chloracidobacterium validum</name>
    <dbReference type="NCBI Taxonomy" id="2821543"/>
    <lineage>
        <taxon>Bacteria</taxon>
        <taxon>Pseudomonadati</taxon>
        <taxon>Acidobacteriota</taxon>
        <taxon>Terriglobia</taxon>
        <taxon>Terriglobales</taxon>
        <taxon>Acidobacteriaceae</taxon>
        <taxon>Chloracidobacterium</taxon>
    </lineage>
</organism>
<keyword evidence="5" id="KW-0472">Membrane</keyword>
<dbReference type="EMBL" id="CP072648">
    <property type="protein sequence ID" value="QUW02304.1"/>
    <property type="molecule type" value="Genomic_DNA"/>
</dbReference>
<comment type="subcellular location">
    <subcellularLocation>
        <location evidence="1">Endomembrane system</location>
    </subcellularLocation>
</comment>
<keyword evidence="7" id="KW-1185">Reference proteome</keyword>
<dbReference type="Proteomes" id="UP000676506">
    <property type="component" value="Chromosome 1"/>
</dbReference>
<gene>
    <name evidence="6" type="ORF">J8C06_08020</name>
</gene>
<accession>A0ABX8B5Q6</accession>
<keyword evidence="3" id="KW-0812">Transmembrane</keyword>
<evidence type="ECO:0000313" key="7">
    <source>
        <dbReference type="Proteomes" id="UP000676506"/>
    </source>
</evidence>
<protein>
    <submittedName>
        <fullName evidence="6">DUF445 family protein</fullName>
    </submittedName>
</protein>